<comment type="caution">
    <text evidence="3">The sequence shown here is derived from an EMBL/GenBank/DDBJ whole genome shotgun (WGS) entry which is preliminary data.</text>
</comment>
<dbReference type="PANTHER" id="PTHR34406">
    <property type="entry name" value="PROTEIN YCEI"/>
    <property type="match status" value="1"/>
</dbReference>
<dbReference type="InterPro" id="IPR013784">
    <property type="entry name" value="Carb-bd-like_fold"/>
</dbReference>
<gene>
    <name evidence="3" type="ORF">AB8O55_14930</name>
</gene>
<name>A0ABV4CHX3_9PSEU</name>
<dbReference type="SUPFAM" id="SSF49452">
    <property type="entry name" value="Starch-binding domain-like"/>
    <property type="match status" value="1"/>
</dbReference>
<dbReference type="Proteomes" id="UP001564626">
    <property type="component" value="Unassembled WGS sequence"/>
</dbReference>
<dbReference type="InterPro" id="IPR007372">
    <property type="entry name" value="Lipid/polyisoprenoid-bd_YceI"/>
</dbReference>
<dbReference type="SMART" id="SM00867">
    <property type="entry name" value="YceI"/>
    <property type="match status" value="1"/>
</dbReference>
<protein>
    <submittedName>
        <fullName evidence="3">YceI family protein</fullName>
    </submittedName>
</protein>
<organism evidence="3 4">
    <name type="scientific">Saccharopolyspora cebuensis</name>
    <dbReference type="NCBI Taxonomy" id="418759"/>
    <lineage>
        <taxon>Bacteria</taxon>
        <taxon>Bacillati</taxon>
        <taxon>Actinomycetota</taxon>
        <taxon>Actinomycetes</taxon>
        <taxon>Pseudonocardiales</taxon>
        <taxon>Pseudonocardiaceae</taxon>
        <taxon>Saccharopolyspora</taxon>
    </lineage>
</organism>
<dbReference type="Pfam" id="PF13620">
    <property type="entry name" value="CarboxypepD_reg"/>
    <property type="match status" value="1"/>
</dbReference>
<evidence type="ECO:0000256" key="1">
    <source>
        <dbReference type="ARBA" id="ARBA00008812"/>
    </source>
</evidence>
<keyword evidence="4" id="KW-1185">Reference proteome</keyword>
<dbReference type="PANTHER" id="PTHR34406:SF1">
    <property type="entry name" value="PROTEIN YCEI"/>
    <property type="match status" value="1"/>
</dbReference>
<comment type="similarity">
    <text evidence="1">Belongs to the UPF0312 family.</text>
</comment>
<evidence type="ECO:0000313" key="3">
    <source>
        <dbReference type="EMBL" id="MEY8040699.1"/>
    </source>
</evidence>
<feature type="domain" description="Lipid/polyisoprenoid-binding YceI-like" evidence="2">
    <location>
        <begin position="105"/>
        <end position="273"/>
    </location>
</feature>
<reference evidence="3 4" key="1">
    <citation type="submission" date="2024-08" db="EMBL/GenBank/DDBJ databases">
        <title>Genome mining of Saccharopolyspora cebuensis PGLac3 from Nigerian medicinal plant.</title>
        <authorList>
            <person name="Ezeobiora C.E."/>
            <person name="Igbokwe N.H."/>
            <person name="Amin D.H."/>
            <person name="Mendie U.E."/>
        </authorList>
    </citation>
    <scope>NUCLEOTIDE SEQUENCE [LARGE SCALE GENOMIC DNA]</scope>
    <source>
        <strain evidence="3 4">PGLac3</strain>
    </source>
</reference>
<dbReference type="EMBL" id="JBGEHV010000025">
    <property type="protein sequence ID" value="MEY8040699.1"/>
    <property type="molecule type" value="Genomic_DNA"/>
</dbReference>
<evidence type="ECO:0000259" key="2">
    <source>
        <dbReference type="SMART" id="SM00867"/>
    </source>
</evidence>
<dbReference type="RefSeq" id="WP_345360407.1">
    <property type="nucleotide sequence ID" value="NZ_BAABII010000004.1"/>
</dbReference>
<dbReference type="InterPro" id="IPR036761">
    <property type="entry name" value="TTHA0802/YceI-like_sf"/>
</dbReference>
<evidence type="ECO:0000313" key="4">
    <source>
        <dbReference type="Proteomes" id="UP001564626"/>
    </source>
</evidence>
<dbReference type="SUPFAM" id="SSF101874">
    <property type="entry name" value="YceI-like"/>
    <property type="match status" value="1"/>
</dbReference>
<accession>A0ABV4CHX3</accession>
<sequence>MFGMDLEAGTGAVTAQVRAGDGWPVPEAVLTVIDGSGTQVARVQGDGQGSVVASGLRPAAYTAIVTAMGYEPVARTTLVHEGGAAALGEVELRRVGGADLPAPGTWRIDAAHSSIRATARHLGISSIHGRFDEFEGEVLIGNPVESSSVAVRIAADSIDTGNRQRDDHLRTADFLDVARHPAIEFRSTGLRPRGEDRWDLAGELTLCGVTRRVVLDTRFAGVGPDPWGGTRASATATTRLHREDFAISFNQSLKTGIAAIGTTLKVEIDIQAVRED</sequence>
<proteinExistence type="inferred from homology"/>
<dbReference type="Gene3D" id="2.40.128.110">
    <property type="entry name" value="Lipid/polyisoprenoid-binding, YceI-like"/>
    <property type="match status" value="1"/>
</dbReference>
<dbReference type="Pfam" id="PF04264">
    <property type="entry name" value="YceI"/>
    <property type="match status" value="1"/>
</dbReference>